<evidence type="ECO:0000259" key="2">
    <source>
        <dbReference type="PROSITE" id="PS50966"/>
    </source>
</evidence>
<dbReference type="STRING" id="284581.AMD01_16720"/>
<dbReference type="PATRIC" id="fig|284581.3.peg.2846"/>
<evidence type="ECO:0000313" key="4">
    <source>
        <dbReference type="Proteomes" id="UP000037558"/>
    </source>
</evidence>
<feature type="domain" description="SWIM-type" evidence="2">
    <location>
        <begin position="56"/>
        <end position="91"/>
    </location>
</feature>
<dbReference type="InterPro" id="IPR007527">
    <property type="entry name" value="Znf_SWIM"/>
</dbReference>
<dbReference type="Pfam" id="PF04434">
    <property type="entry name" value="SWIM"/>
    <property type="match status" value="1"/>
</dbReference>
<proteinExistence type="predicted"/>
<dbReference type="GO" id="GO:0008270">
    <property type="term" value="F:zinc ion binding"/>
    <property type="evidence" value="ECO:0007669"/>
    <property type="project" value="UniProtKB-KW"/>
</dbReference>
<keyword evidence="1" id="KW-0863">Zinc-finger</keyword>
<sequence length="470" mass="54088">MKSLTEAYINSLAPNANAIKNGWGLVKKGKFQKLAQTSDETLLFGECAGSGKTPYYTSADFMNEESPVFRCTCPSRQFPCKHSLGLLYSFLEKGPFPEEDPPQDVIEKRAKIEKRNETKKEKATTPRKINKSALKKKLEAQQKGLDILDVLIQRITRSGIAAVDVKLLKEIEQTAKELGNYYLKELQQTLREFTYIWKEKVDEQTLYNEAFSQLTSLYTVCKKGKKHLSERLQREDLHPDTTTSIEEKLGHAWQLSELRECSRTERDAELLQLSFSCRLQPARKEYIDEGIWVSLNEKQLYYTKNYRPVRAAKMMKAEDSISAVLQTNELVIYPGEGNLRVRFDDYQLREVKKDDWNKLELMAETDFAMVIKKVKQQLKDPLHNKHPLSLLHYKQMGVVNGTWNIEDENGQRITLSHGEHASLNTLSLLQSTLRENGMMLVQFQHDLATGKLTAQPLSLIRNEKLIRLAI</sequence>
<evidence type="ECO:0000256" key="1">
    <source>
        <dbReference type="PROSITE-ProRule" id="PRU00325"/>
    </source>
</evidence>
<keyword evidence="1" id="KW-0479">Metal-binding</keyword>
<gene>
    <name evidence="3" type="ORF">AMD01_16720</name>
</gene>
<dbReference type="AlphaFoldDB" id="A0A0M0KVE1"/>
<name>A0A0M0KVE1_9BACI</name>
<dbReference type="Proteomes" id="UP000037558">
    <property type="component" value="Unassembled WGS sequence"/>
</dbReference>
<accession>A0A0M0KVE1</accession>
<dbReference type="PROSITE" id="PS50966">
    <property type="entry name" value="ZF_SWIM"/>
    <property type="match status" value="1"/>
</dbReference>
<reference evidence="4" key="1">
    <citation type="submission" date="2015-08" db="EMBL/GenBank/DDBJ databases">
        <title>Fjat-14210 dsm16467.</title>
        <authorList>
            <person name="Liu B."/>
            <person name="Wang J."/>
            <person name="Zhu Y."/>
            <person name="Liu G."/>
            <person name="Chen Q."/>
            <person name="Chen Z."/>
            <person name="Lan J."/>
            <person name="Che J."/>
            <person name="Ge C."/>
            <person name="Shi H."/>
            <person name="Pan Z."/>
            <person name="Liu X."/>
        </authorList>
    </citation>
    <scope>NUCLEOTIDE SEQUENCE [LARGE SCALE GENOMIC DNA]</scope>
    <source>
        <strain evidence="4">DSM 16467</strain>
    </source>
</reference>
<keyword evidence="4" id="KW-1185">Reference proteome</keyword>
<dbReference type="RefSeq" id="WP_053402585.1">
    <property type="nucleotide sequence ID" value="NZ_LILC01000023.1"/>
</dbReference>
<organism evidence="3 4">
    <name type="scientific">Priestia koreensis</name>
    <dbReference type="NCBI Taxonomy" id="284581"/>
    <lineage>
        <taxon>Bacteria</taxon>
        <taxon>Bacillati</taxon>
        <taxon>Bacillota</taxon>
        <taxon>Bacilli</taxon>
        <taxon>Bacillales</taxon>
        <taxon>Bacillaceae</taxon>
        <taxon>Priestia</taxon>
    </lineage>
</organism>
<comment type="caution">
    <text evidence="3">The sequence shown here is derived from an EMBL/GenBank/DDBJ whole genome shotgun (WGS) entry which is preliminary data.</text>
</comment>
<dbReference type="EMBL" id="LILC01000023">
    <property type="protein sequence ID" value="KOO42786.1"/>
    <property type="molecule type" value="Genomic_DNA"/>
</dbReference>
<keyword evidence="1" id="KW-0862">Zinc</keyword>
<evidence type="ECO:0000313" key="3">
    <source>
        <dbReference type="EMBL" id="KOO42786.1"/>
    </source>
</evidence>
<dbReference type="OrthoDB" id="9816340at2"/>
<protein>
    <recommendedName>
        <fullName evidence="2">SWIM-type domain-containing protein</fullName>
    </recommendedName>
</protein>